<dbReference type="Proteomes" id="UP000034036">
    <property type="component" value="Unassembled WGS sequence"/>
</dbReference>
<protein>
    <submittedName>
        <fullName evidence="1">Uncharacterized protein</fullName>
    </submittedName>
</protein>
<dbReference type="STRING" id="1618659.UV11_C0015G0001"/>
<dbReference type="EMBL" id="LCDF01000015">
    <property type="protein sequence ID" value="KKS47494.1"/>
    <property type="molecule type" value="Genomic_DNA"/>
</dbReference>
<dbReference type="AntiFam" id="ANF00010">
    <property type="entry name" value="tRNA translation"/>
</dbReference>
<evidence type="ECO:0000313" key="1">
    <source>
        <dbReference type="EMBL" id="KKS47494.1"/>
    </source>
</evidence>
<dbReference type="AlphaFoldDB" id="A0A0G0ZFN7"/>
<evidence type="ECO:0000313" key="2">
    <source>
        <dbReference type="Proteomes" id="UP000034036"/>
    </source>
</evidence>
<proteinExistence type="predicted"/>
<comment type="caution">
    <text evidence="1">The sequence shown here is derived from an EMBL/GenBank/DDBJ whole genome shotgun (WGS) entry which is preliminary data.</text>
</comment>
<reference evidence="1" key="1">
    <citation type="journal article" date="2015" name="Nature">
        <title>rRNA introns, odd ribosomes, and small enigmatic genomes across a large radiation of phyla.</title>
        <authorList>
            <person name="Brown C.T."/>
            <person name="Hug L.A."/>
            <person name="Thomas B.C."/>
            <person name="Sharon I."/>
            <person name="Castelle C.J."/>
            <person name="Singh A."/>
            <person name="Wilkins M.J."/>
            <person name="Williams K.H."/>
            <person name="Banfield J.F."/>
        </authorList>
    </citation>
    <scope>NUCLEOTIDE SEQUENCE [LARGE SCALE GENOMIC DNA]</scope>
</reference>
<name>A0A0G0ZFN7_9BACT</name>
<sequence>MRQFGNPVFLVHKQKKVYENYHHYYGVLALRVRKSSRLKYEILGLIDALKKSNIAKVAQWLERSFHKRQVVGSIPTLGTCDLYPKKWTQAQFSFVSINN</sequence>
<gene>
    <name evidence="1" type="ORF">UV11_C0015G0001</name>
</gene>
<organism evidence="1 2">
    <name type="scientific">Candidatus Giovannonibacteria bacterium GW2011_GWF2_42_19</name>
    <dbReference type="NCBI Taxonomy" id="1618659"/>
    <lineage>
        <taxon>Bacteria</taxon>
        <taxon>Candidatus Giovannoniibacteriota</taxon>
    </lineage>
</organism>
<accession>A0A0G0ZFN7</accession>